<accession>A0AAD5I526</accession>
<protein>
    <submittedName>
        <fullName evidence="1">Uncharacterized protein</fullName>
    </submittedName>
</protein>
<keyword evidence="2" id="KW-1185">Reference proteome</keyword>
<reference evidence="1" key="2">
    <citation type="submission" date="2023-02" db="EMBL/GenBank/DDBJ databases">
        <authorList>
            <person name="Swenson N.G."/>
            <person name="Wegrzyn J.L."/>
            <person name="Mcevoy S.L."/>
        </authorList>
    </citation>
    <scope>NUCLEOTIDE SEQUENCE</scope>
    <source>
        <strain evidence="1">91603</strain>
        <tissue evidence="1">Leaf</tissue>
    </source>
</reference>
<gene>
    <name evidence="1" type="ORF">LWI28_004232</name>
</gene>
<dbReference type="PANTHER" id="PTHR34287:SF4">
    <property type="entry name" value="OS04G0504200 PROTEIN"/>
    <property type="match status" value="1"/>
</dbReference>
<comment type="caution">
    <text evidence="1">The sequence shown here is derived from an EMBL/GenBank/DDBJ whole genome shotgun (WGS) entry which is preliminary data.</text>
</comment>
<dbReference type="Proteomes" id="UP001064489">
    <property type="component" value="Chromosome 11"/>
</dbReference>
<proteinExistence type="predicted"/>
<name>A0AAD5I526_ACENE</name>
<evidence type="ECO:0000313" key="2">
    <source>
        <dbReference type="Proteomes" id="UP001064489"/>
    </source>
</evidence>
<sequence length="209" mass="24299">MNIEKEEEEEERESLIIRNAKVVEYLQPIMSRELLCKFPDNSSFDFDYSQSSIWSPLVPRTYSPMDLDLITPRKLSYEFGLFGFELEKKSMMKKKKKNTITTTTTSLNVNLNLFKKKNTKKVSDFSPASSVKGSCAPITTKGWSKLLKAASRHFKKKKKKRDSAAHVKLSNYLRNATYAYEHKFTTSPPSLRKEEVWSPSFWRRAMPPH</sequence>
<evidence type="ECO:0000313" key="1">
    <source>
        <dbReference type="EMBL" id="KAI9152997.1"/>
    </source>
</evidence>
<dbReference type="PANTHER" id="PTHR34287">
    <property type="entry name" value="OS06G0551500 PROTEIN-RELATED"/>
    <property type="match status" value="1"/>
</dbReference>
<reference evidence="1" key="1">
    <citation type="journal article" date="2022" name="Plant J.">
        <title>Strategies of tolerance reflected in two North American maple genomes.</title>
        <authorList>
            <person name="McEvoy S.L."/>
            <person name="Sezen U.U."/>
            <person name="Trouern-Trend A."/>
            <person name="McMahon S.M."/>
            <person name="Schaberg P.G."/>
            <person name="Yang J."/>
            <person name="Wegrzyn J.L."/>
            <person name="Swenson N.G."/>
        </authorList>
    </citation>
    <scope>NUCLEOTIDE SEQUENCE</scope>
    <source>
        <strain evidence="1">91603</strain>
    </source>
</reference>
<dbReference type="EMBL" id="JAJSOW010000108">
    <property type="protein sequence ID" value="KAI9152997.1"/>
    <property type="molecule type" value="Genomic_DNA"/>
</dbReference>
<dbReference type="AlphaFoldDB" id="A0AAD5I526"/>
<organism evidence="1 2">
    <name type="scientific">Acer negundo</name>
    <name type="common">Box elder</name>
    <dbReference type="NCBI Taxonomy" id="4023"/>
    <lineage>
        <taxon>Eukaryota</taxon>
        <taxon>Viridiplantae</taxon>
        <taxon>Streptophyta</taxon>
        <taxon>Embryophyta</taxon>
        <taxon>Tracheophyta</taxon>
        <taxon>Spermatophyta</taxon>
        <taxon>Magnoliopsida</taxon>
        <taxon>eudicotyledons</taxon>
        <taxon>Gunneridae</taxon>
        <taxon>Pentapetalae</taxon>
        <taxon>rosids</taxon>
        <taxon>malvids</taxon>
        <taxon>Sapindales</taxon>
        <taxon>Sapindaceae</taxon>
        <taxon>Hippocastanoideae</taxon>
        <taxon>Acereae</taxon>
        <taxon>Acer</taxon>
    </lineage>
</organism>